<dbReference type="RefSeq" id="WP_230056587.1">
    <property type="nucleotide sequence ID" value="NZ_CAJHOE010000001.1"/>
</dbReference>
<dbReference type="SUPFAM" id="SSF52540">
    <property type="entry name" value="P-loop containing nucleoside triphosphate hydrolases"/>
    <property type="match status" value="1"/>
</dbReference>
<dbReference type="EMBL" id="CAJHOE010000001">
    <property type="protein sequence ID" value="CAD7287201.1"/>
    <property type="molecule type" value="Genomic_DNA"/>
</dbReference>
<dbReference type="InterPro" id="IPR005790">
    <property type="entry name" value="DNA_polIII_delta"/>
</dbReference>
<organism evidence="5 6">
    <name type="scientific">Campylobacter suis</name>
    <dbReference type="NCBI Taxonomy" id="2790657"/>
    <lineage>
        <taxon>Bacteria</taxon>
        <taxon>Pseudomonadati</taxon>
        <taxon>Campylobacterota</taxon>
        <taxon>Epsilonproteobacteria</taxon>
        <taxon>Campylobacterales</taxon>
        <taxon>Campylobacteraceae</taxon>
        <taxon>Campylobacter</taxon>
    </lineage>
</organism>
<dbReference type="PANTHER" id="PTHR34388:SF1">
    <property type="entry name" value="DNA POLYMERASE III SUBUNIT DELTA"/>
    <property type="match status" value="1"/>
</dbReference>
<protein>
    <recommendedName>
        <fullName evidence="7">DNA polymerase III subunit delta</fullName>
    </recommendedName>
</protein>
<evidence type="ECO:0000256" key="2">
    <source>
        <dbReference type="ARBA" id="ARBA00022695"/>
    </source>
</evidence>
<dbReference type="NCBIfam" id="TIGR01128">
    <property type="entry name" value="holA"/>
    <property type="match status" value="1"/>
</dbReference>
<sequence>MYRRELESQLNFGFKANYFLLFGADEYQIEMFAKEILAIYSNDDSNVLSLYFDEYDFTLAKSHLAESSLFGGENILHIKTDRKIPTKELKELISICEADKDKKFVYEFYEYDMKIVMDAQKTFGVNFARFFKPSNPSEAVELLSKNASKIGLNITRNALFELYAIQNEDLYLAAAELNKLASLNTHIEQDMVRKLVFGLGSVSFDDFFAKLIGLKDIKNDFFAYEQDVNFNEILLINSLYKAFSRLFKLYAHVKINGRFDIKETLGYAPPKNIEEALKKQSLSINLKSYKDIFMALNLAEFELKTNSKIDKNTYLLTSLLNIQNIISTANIK</sequence>
<keyword evidence="6" id="KW-1185">Reference proteome</keyword>
<evidence type="ECO:0000256" key="3">
    <source>
        <dbReference type="ARBA" id="ARBA00022705"/>
    </source>
</evidence>
<comment type="caution">
    <text evidence="5">The sequence shown here is derived from an EMBL/GenBank/DDBJ whole genome shotgun (WGS) entry which is preliminary data.</text>
</comment>
<keyword evidence="2" id="KW-0548">Nucleotidyltransferase</keyword>
<gene>
    <name evidence="5" type="ORF">LMG8286_00832</name>
</gene>
<keyword evidence="1" id="KW-0808">Transferase</keyword>
<evidence type="ECO:0000313" key="5">
    <source>
        <dbReference type="EMBL" id="CAD7287201.1"/>
    </source>
</evidence>
<evidence type="ECO:0000256" key="4">
    <source>
        <dbReference type="ARBA" id="ARBA00022932"/>
    </source>
</evidence>
<accession>A0ABN7K6G1</accession>
<reference evidence="5 6" key="1">
    <citation type="submission" date="2020-11" db="EMBL/GenBank/DDBJ databases">
        <authorList>
            <person name="Peeters C."/>
        </authorList>
    </citation>
    <scope>NUCLEOTIDE SEQUENCE [LARGE SCALE GENOMIC DNA]</scope>
    <source>
        <strain evidence="5 6">LMG 8286</strain>
    </source>
</reference>
<proteinExistence type="predicted"/>
<dbReference type="InterPro" id="IPR027417">
    <property type="entry name" value="P-loop_NTPase"/>
</dbReference>
<evidence type="ECO:0008006" key="7">
    <source>
        <dbReference type="Google" id="ProtNLM"/>
    </source>
</evidence>
<dbReference type="PANTHER" id="PTHR34388">
    <property type="entry name" value="DNA POLYMERASE III SUBUNIT DELTA"/>
    <property type="match status" value="1"/>
</dbReference>
<dbReference type="Gene3D" id="3.40.50.300">
    <property type="entry name" value="P-loop containing nucleotide triphosphate hydrolases"/>
    <property type="match status" value="1"/>
</dbReference>
<dbReference type="Proteomes" id="UP000789359">
    <property type="component" value="Unassembled WGS sequence"/>
</dbReference>
<keyword evidence="3" id="KW-0235">DNA replication</keyword>
<keyword evidence="4" id="KW-0239">DNA-directed DNA polymerase</keyword>
<dbReference type="NCBIfam" id="NF006301">
    <property type="entry name" value="PRK08487.1-4"/>
    <property type="match status" value="1"/>
</dbReference>
<evidence type="ECO:0000256" key="1">
    <source>
        <dbReference type="ARBA" id="ARBA00022679"/>
    </source>
</evidence>
<evidence type="ECO:0000313" key="6">
    <source>
        <dbReference type="Proteomes" id="UP000789359"/>
    </source>
</evidence>
<name>A0ABN7K6G1_9BACT</name>